<evidence type="ECO:0000256" key="2">
    <source>
        <dbReference type="ARBA" id="ARBA00022692"/>
    </source>
</evidence>
<dbReference type="GO" id="GO:0016874">
    <property type="term" value="F:ligase activity"/>
    <property type="evidence" value="ECO:0007669"/>
    <property type="project" value="UniProtKB-KW"/>
</dbReference>
<feature type="transmembrane region" description="Helical" evidence="5">
    <location>
        <begin position="139"/>
        <end position="158"/>
    </location>
</feature>
<keyword evidence="7" id="KW-0436">Ligase</keyword>
<organism evidence="7 8">
    <name type="scientific">Bizionia saleffrena</name>
    <dbReference type="NCBI Taxonomy" id="291189"/>
    <lineage>
        <taxon>Bacteria</taxon>
        <taxon>Pseudomonadati</taxon>
        <taxon>Bacteroidota</taxon>
        <taxon>Flavobacteriia</taxon>
        <taxon>Flavobacteriales</taxon>
        <taxon>Flavobacteriaceae</taxon>
        <taxon>Bizionia</taxon>
    </lineage>
</organism>
<evidence type="ECO:0000313" key="7">
    <source>
        <dbReference type="EMBL" id="TYB80402.1"/>
    </source>
</evidence>
<evidence type="ECO:0000256" key="1">
    <source>
        <dbReference type="ARBA" id="ARBA00004141"/>
    </source>
</evidence>
<evidence type="ECO:0000259" key="6">
    <source>
        <dbReference type="Pfam" id="PF04932"/>
    </source>
</evidence>
<dbReference type="Proteomes" id="UP000323324">
    <property type="component" value="Unassembled WGS sequence"/>
</dbReference>
<accession>A0A8H2QFU4</accession>
<keyword evidence="4 5" id="KW-0472">Membrane</keyword>
<dbReference type="PANTHER" id="PTHR37422">
    <property type="entry name" value="TEICHURONIC ACID BIOSYNTHESIS PROTEIN TUAE"/>
    <property type="match status" value="1"/>
</dbReference>
<keyword evidence="2 5" id="KW-0812">Transmembrane</keyword>
<proteinExistence type="predicted"/>
<dbReference type="InterPro" id="IPR007016">
    <property type="entry name" value="O-antigen_ligase-rel_domated"/>
</dbReference>
<dbReference type="InterPro" id="IPR051533">
    <property type="entry name" value="WaaL-like"/>
</dbReference>
<dbReference type="Pfam" id="PF04932">
    <property type="entry name" value="Wzy_C"/>
    <property type="match status" value="1"/>
</dbReference>
<keyword evidence="3 5" id="KW-1133">Transmembrane helix</keyword>
<feature type="transmembrane region" description="Helical" evidence="5">
    <location>
        <begin position="191"/>
        <end position="209"/>
    </location>
</feature>
<feature type="transmembrane region" description="Helical" evidence="5">
    <location>
        <begin position="12"/>
        <end position="31"/>
    </location>
</feature>
<dbReference type="EMBL" id="VSKM01000001">
    <property type="protein sequence ID" value="TYB80402.1"/>
    <property type="molecule type" value="Genomic_DNA"/>
</dbReference>
<keyword evidence="8" id="KW-1185">Reference proteome</keyword>
<feature type="transmembrane region" description="Helical" evidence="5">
    <location>
        <begin position="43"/>
        <end position="61"/>
    </location>
</feature>
<feature type="transmembrane region" description="Helical" evidence="5">
    <location>
        <begin position="164"/>
        <end position="182"/>
    </location>
</feature>
<dbReference type="AlphaFoldDB" id="A0A8H2QFU4"/>
<evidence type="ECO:0000313" key="8">
    <source>
        <dbReference type="Proteomes" id="UP000323324"/>
    </source>
</evidence>
<feature type="domain" description="O-antigen ligase-related" evidence="6">
    <location>
        <begin position="148"/>
        <end position="296"/>
    </location>
</feature>
<comment type="subcellular location">
    <subcellularLocation>
        <location evidence="1">Membrane</location>
        <topology evidence="1">Multi-pass membrane protein</topology>
    </subcellularLocation>
</comment>
<feature type="transmembrane region" description="Helical" evidence="5">
    <location>
        <begin position="311"/>
        <end position="327"/>
    </location>
</feature>
<name>A0A8H2QFU4_9FLAO</name>
<protein>
    <submittedName>
        <fullName evidence="7">O-antigen ligase family protein</fullName>
    </submittedName>
</protein>
<sequence length="357" mass="40179">MGVFTTGASKKALPYYVYLILLIPGILVAGFTQDANTIIRKAIAFNLSGPVCLGIVAVYCYQRKVSYKHMHAILLAMALPIVTMSTYLFWKTPDLRDMISGTGSNFASSGGFGPNQVSTVLGIGMFVFTVRFFMRSPSILLKCINLFLLAVVSFRAIVTFSRGGVITAVVMILFFVVVYFRYSKPQYQRKLIIYSLLFIGMGGITWGVSSYQTNGFIDKRYANEDALGREKEDLSTGRTELIAFELNAFYSNPVLGVGVGKVKELRYEKENIRAASHNELSRILSEHGLFGLIAFLILFITPLVMRMENKYNIFFYSCFLFWFLTINHSSMRIAAPAFIYGLCLLNIQYETPRLSRK</sequence>
<dbReference type="GO" id="GO:0016020">
    <property type="term" value="C:membrane"/>
    <property type="evidence" value="ECO:0007669"/>
    <property type="project" value="UniProtKB-SubCell"/>
</dbReference>
<feature type="transmembrane region" description="Helical" evidence="5">
    <location>
        <begin position="287"/>
        <end position="304"/>
    </location>
</feature>
<evidence type="ECO:0000256" key="3">
    <source>
        <dbReference type="ARBA" id="ARBA00022989"/>
    </source>
</evidence>
<gene>
    <name evidence="7" type="ORF">ES676_00340</name>
</gene>
<feature type="transmembrane region" description="Helical" evidence="5">
    <location>
        <begin position="116"/>
        <end position="134"/>
    </location>
</feature>
<evidence type="ECO:0000256" key="5">
    <source>
        <dbReference type="SAM" id="Phobius"/>
    </source>
</evidence>
<reference evidence="7 8" key="1">
    <citation type="submission" date="2019-08" db="EMBL/GenBank/DDBJ databases">
        <title>Genomes of Antarctic Bizionia species.</title>
        <authorList>
            <person name="Bowman J.P."/>
        </authorList>
    </citation>
    <scope>NUCLEOTIDE SEQUENCE [LARGE SCALE GENOMIC DNA]</scope>
    <source>
        <strain evidence="7 8">HFD</strain>
    </source>
</reference>
<comment type="caution">
    <text evidence="7">The sequence shown here is derived from an EMBL/GenBank/DDBJ whole genome shotgun (WGS) entry which is preliminary data.</text>
</comment>
<feature type="transmembrane region" description="Helical" evidence="5">
    <location>
        <begin position="73"/>
        <end position="90"/>
    </location>
</feature>
<evidence type="ECO:0000256" key="4">
    <source>
        <dbReference type="ARBA" id="ARBA00023136"/>
    </source>
</evidence>
<dbReference type="PANTHER" id="PTHR37422:SF13">
    <property type="entry name" value="LIPOPOLYSACCHARIDE BIOSYNTHESIS PROTEIN PA4999-RELATED"/>
    <property type="match status" value="1"/>
</dbReference>